<keyword evidence="2" id="KW-0378">Hydrolase</keyword>
<dbReference type="GO" id="GO:0006525">
    <property type="term" value="P:arginine metabolic process"/>
    <property type="evidence" value="ECO:0007669"/>
    <property type="project" value="TreeGrafter"/>
</dbReference>
<gene>
    <name evidence="5" type="primary">PARPA_00519.1 scaffold 888</name>
</gene>
<dbReference type="GO" id="GO:0016403">
    <property type="term" value="F:dimethylargininase activity"/>
    <property type="evidence" value="ECO:0007669"/>
    <property type="project" value="TreeGrafter"/>
</dbReference>
<evidence type="ECO:0000313" key="6">
    <source>
        <dbReference type="Proteomes" id="UP000054107"/>
    </source>
</evidence>
<evidence type="ECO:0000256" key="1">
    <source>
        <dbReference type="ARBA" id="ARBA00008532"/>
    </source>
</evidence>
<dbReference type="GO" id="GO:0016597">
    <property type="term" value="F:amino acid binding"/>
    <property type="evidence" value="ECO:0007669"/>
    <property type="project" value="TreeGrafter"/>
</dbReference>
<comment type="similarity">
    <text evidence="1">Belongs to the DDAH family.</text>
</comment>
<feature type="active site" description="Proton donor" evidence="3">
    <location>
        <position position="184"/>
    </location>
</feature>
<keyword evidence="4" id="KW-0812">Transmembrane</keyword>
<dbReference type="STRING" id="35722.A0A0B7MWG0"/>
<dbReference type="SUPFAM" id="SSF55909">
    <property type="entry name" value="Pentein"/>
    <property type="match status" value="1"/>
</dbReference>
<evidence type="ECO:0000256" key="3">
    <source>
        <dbReference type="PIRSR" id="PIRSR633199-1"/>
    </source>
</evidence>
<evidence type="ECO:0000256" key="4">
    <source>
        <dbReference type="SAM" id="Phobius"/>
    </source>
</evidence>
<dbReference type="GO" id="GO:0000052">
    <property type="term" value="P:citrulline metabolic process"/>
    <property type="evidence" value="ECO:0007669"/>
    <property type="project" value="TreeGrafter"/>
</dbReference>
<name>A0A0B7MWG0_9FUNG</name>
<protein>
    <submittedName>
        <fullName evidence="5">Uncharacterized protein</fullName>
    </submittedName>
</protein>
<dbReference type="Proteomes" id="UP000054107">
    <property type="component" value="Unassembled WGS sequence"/>
</dbReference>
<dbReference type="PANTHER" id="PTHR12737">
    <property type="entry name" value="DIMETHYLARGININE DIMETHYLAMINOHYDROLASE"/>
    <property type="match status" value="1"/>
</dbReference>
<organism evidence="5 6">
    <name type="scientific">Parasitella parasitica</name>
    <dbReference type="NCBI Taxonomy" id="35722"/>
    <lineage>
        <taxon>Eukaryota</taxon>
        <taxon>Fungi</taxon>
        <taxon>Fungi incertae sedis</taxon>
        <taxon>Mucoromycota</taxon>
        <taxon>Mucoromycotina</taxon>
        <taxon>Mucoromycetes</taxon>
        <taxon>Mucorales</taxon>
        <taxon>Mucorineae</taxon>
        <taxon>Mucoraceae</taxon>
        <taxon>Parasitella</taxon>
    </lineage>
</organism>
<dbReference type="GO" id="GO:0045429">
    <property type="term" value="P:positive regulation of nitric oxide biosynthetic process"/>
    <property type="evidence" value="ECO:0007669"/>
    <property type="project" value="TreeGrafter"/>
</dbReference>
<dbReference type="Pfam" id="PF02274">
    <property type="entry name" value="ADI"/>
    <property type="match status" value="1"/>
</dbReference>
<dbReference type="Gene3D" id="3.75.10.10">
    <property type="entry name" value="L-arginine/glycine Amidinotransferase, Chain A"/>
    <property type="match status" value="1"/>
</dbReference>
<keyword evidence="6" id="KW-1185">Reference proteome</keyword>
<accession>A0A0B7MWG0</accession>
<evidence type="ECO:0000313" key="5">
    <source>
        <dbReference type="EMBL" id="CEP07239.1"/>
    </source>
</evidence>
<sequence length="289" mass="32500">MDLYAILYYGTIVFFIYILLKLRRLFNFASCVTSLENKEDPINIALAKKQHDDYVNIIREHVDQVIEVPTDEGHPDCCFVEDNAVVVGDKAIINFLGAESRRKEVSGVEKALKEVPAIKDIVHMHEIDPEATLDGGDVLYTGKHLLIGLSHRTNQRGADVLSKVFSEKCPVYTVESLLNRDSLHLKCIVSMLDDHTLLITDHQAGHDVEQEINQKTNKHYEFVRVPEQVPSNILSLDGGKFIIYQQGFPASEKVILEQLQQKRGVQVKSLCMSELIKADGALTCCSILI</sequence>
<dbReference type="OrthoDB" id="26679at2759"/>
<evidence type="ECO:0000256" key="2">
    <source>
        <dbReference type="ARBA" id="ARBA00022801"/>
    </source>
</evidence>
<reference evidence="5 6" key="1">
    <citation type="submission" date="2014-09" db="EMBL/GenBank/DDBJ databases">
        <authorList>
            <person name="Ellenberger Sabrina"/>
        </authorList>
    </citation>
    <scope>NUCLEOTIDE SEQUENCE [LARGE SCALE GENOMIC DNA]</scope>
    <source>
        <strain evidence="5 6">CBS 412.66</strain>
    </source>
</reference>
<keyword evidence="4" id="KW-0472">Membrane</keyword>
<dbReference type="AlphaFoldDB" id="A0A0B7MWG0"/>
<proteinExistence type="inferred from homology"/>
<dbReference type="FunFam" id="3.75.10.10:FF:000004">
    <property type="entry name" value="N(G),N(G)-dimethylarginine dimethylaminohydrolase 1"/>
    <property type="match status" value="1"/>
</dbReference>
<feature type="transmembrane region" description="Helical" evidence="4">
    <location>
        <begin position="6"/>
        <end position="22"/>
    </location>
</feature>
<keyword evidence="4" id="KW-1133">Transmembrane helix</keyword>
<dbReference type="PANTHER" id="PTHR12737:SF9">
    <property type="entry name" value="DIMETHYLARGININASE"/>
    <property type="match status" value="1"/>
</dbReference>
<dbReference type="InterPro" id="IPR033199">
    <property type="entry name" value="DDAH-like"/>
</dbReference>
<feature type="active site" description="Nucleophile" evidence="3">
    <location>
        <position position="284"/>
    </location>
</feature>
<dbReference type="EMBL" id="LN719137">
    <property type="protein sequence ID" value="CEP07239.1"/>
    <property type="molecule type" value="Genomic_DNA"/>
</dbReference>